<dbReference type="GO" id="GO:0004601">
    <property type="term" value="F:peroxidase activity"/>
    <property type="evidence" value="ECO:0007669"/>
    <property type="project" value="UniProtKB-KW"/>
</dbReference>
<evidence type="ECO:0000256" key="4">
    <source>
        <dbReference type="PIRSR" id="PIRSR000303-1"/>
    </source>
</evidence>
<comment type="similarity">
    <text evidence="1 5">Belongs to the glutathione peroxidase family.</text>
</comment>
<dbReference type="SUPFAM" id="SSF52833">
    <property type="entry name" value="Thioredoxin-like"/>
    <property type="match status" value="1"/>
</dbReference>
<evidence type="ECO:0000313" key="6">
    <source>
        <dbReference type="EMBL" id="PPV14464.1"/>
    </source>
</evidence>
<dbReference type="Pfam" id="PF00255">
    <property type="entry name" value="GSHPx"/>
    <property type="match status" value="1"/>
</dbReference>
<dbReference type="PRINTS" id="PR01011">
    <property type="entry name" value="GLUTPROXDASE"/>
</dbReference>
<dbReference type="Proteomes" id="UP000238081">
    <property type="component" value="Unassembled WGS sequence"/>
</dbReference>
<sequence length="181" mass="21247">MNIYDYKYKEISGKEVLLEDYRNKAMVIVNIASKCGFTPQLEDLQKIYEKYKEHGFEIIGFPSNQFNEQSPGSNSDLDIFCKRNYGVTFNLSEKVDVRGSNSHPLFNYLTEKCPFKGFNKENITEKMLYSITEENYPEYLVGDSIKWNFTKFLIDKNGNVVKRYESHIEPLDMIKDIEELL</sequence>
<comment type="caution">
    <text evidence="6">The sequence shown here is derived from an EMBL/GenBank/DDBJ whole genome shotgun (WGS) entry which is preliminary data.</text>
</comment>
<dbReference type="PROSITE" id="PS51355">
    <property type="entry name" value="GLUTATHIONE_PEROXID_3"/>
    <property type="match status" value="1"/>
</dbReference>
<evidence type="ECO:0000256" key="2">
    <source>
        <dbReference type="ARBA" id="ARBA00022559"/>
    </source>
</evidence>
<dbReference type="EMBL" id="LRDH01000108">
    <property type="protein sequence ID" value="PPV14464.1"/>
    <property type="molecule type" value="Genomic_DNA"/>
</dbReference>
<evidence type="ECO:0000256" key="5">
    <source>
        <dbReference type="RuleBase" id="RU000499"/>
    </source>
</evidence>
<keyword evidence="3 5" id="KW-0560">Oxidoreductase</keyword>
<dbReference type="Gene3D" id="3.40.30.10">
    <property type="entry name" value="Glutaredoxin"/>
    <property type="match status" value="1"/>
</dbReference>
<dbReference type="InterPro" id="IPR029760">
    <property type="entry name" value="GPX_CS"/>
</dbReference>
<protein>
    <recommendedName>
        <fullName evidence="5">Glutathione peroxidase</fullName>
    </recommendedName>
</protein>
<dbReference type="InterPro" id="IPR000889">
    <property type="entry name" value="Glutathione_peroxidase"/>
</dbReference>
<dbReference type="AlphaFoldDB" id="A0A2S7F9V9"/>
<dbReference type="PANTHER" id="PTHR11592:SF78">
    <property type="entry name" value="GLUTATHIONE PEROXIDASE"/>
    <property type="match status" value="1"/>
</dbReference>
<accession>A0A2S7F9V9</accession>
<name>A0A2S7F9V9_CLOBU</name>
<dbReference type="RefSeq" id="WP_043665561.1">
    <property type="nucleotide sequence ID" value="NZ_CAVLFH010000002.1"/>
</dbReference>
<dbReference type="PROSITE" id="PS00763">
    <property type="entry name" value="GLUTATHIONE_PEROXID_2"/>
    <property type="match status" value="1"/>
</dbReference>
<dbReference type="GO" id="GO:0034599">
    <property type="term" value="P:cellular response to oxidative stress"/>
    <property type="evidence" value="ECO:0007669"/>
    <property type="project" value="TreeGrafter"/>
</dbReference>
<organism evidence="6 7">
    <name type="scientific">Clostridium butyricum</name>
    <dbReference type="NCBI Taxonomy" id="1492"/>
    <lineage>
        <taxon>Bacteria</taxon>
        <taxon>Bacillati</taxon>
        <taxon>Bacillota</taxon>
        <taxon>Clostridia</taxon>
        <taxon>Eubacteriales</taxon>
        <taxon>Clostridiaceae</taxon>
        <taxon>Clostridium</taxon>
    </lineage>
</organism>
<evidence type="ECO:0000313" key="7">
    <source>
        <dbReference type="Proteomes" id="UP000238081"/>
    </source>
</evidence>
<reference evidence="6 7" key="1">
    <citation type="submission" date="2016-01" db="EMBL/GenBank/DDBJ databases">
        <title>Characterization of the Clostridium difficile lineages that are prevalent in Hong Kong and China.</title>
        <authorList>
            <person name="Kwok J.S.-L."/>
            <person name="Lam W.-Y."/>
            <person name="Ip M."/>
            <person name="Chan T.-F."/>
            <person name="Hawkey P.M."/>
            <person name="Tsui S.K.-W."/>
        </authorList>
    </citation>
    <scope>NUCLEOTIDE SEQUENCE [LARGE SCALE GENOMIC DNA]</scope>
    <source>
        <strain evidence="6 7">300064</strain>
    </source>
</reference>
<dbReference type="CDD" id="cd00340">
    <property type="entry name" value="GSH_Peroxidase"/>
    <property type="match status" value="1"/>
</dbReference>
<dbReference type="InterPro" id="IPR036249">
    <property type="entry name" value="Thioredoxin-like_sf"/>
</dbReference>
<keyword evidence="2 5" id="KW-0575">Peroxidase</keyword>
<gene>
    <name evidence="6" type="ORF">AWN73_13820</name>
</gene>
<evidence type="ECO:0000256" key="3">
    <source>
        <dbReference type="ARBA" id="ARBA00023002"/>
    </source>
</evidence>
<dbReference type="PIRSF" id="PIRSF000303">
    <property type="entry name" value="Glutathion_perox"/>
    <property type="match status" value="1"/>
</dbReference>
<dbReference type="FunFam" id="3.40.30.10:FF:000010">
    <property type="entry name" value="Glutathione peroxidase"/>
    <property type="match status" value="1"/>
</dbReference>
<proteinExistence type="inferred from homology"/>
<evidence type="ECO:0000256" key="1">
    <source>
        <dbReference type="ARBA" id="ARBA00006926"/>
    </source>
</evidence>
<dbReference type="PANTHER" id="PTHR11592">
    <property type="entry name" value="GLUTATHIONE PEROXIDASE"/>
    <property type="match status" value="1"/>
</dbReference>
<feature type="active site" evidence="4">
    <location>
        <position position="35"/>
    </location>
</feature>